<evidence type="ECO:0000256" key="2">
    <source>
        <dbReference type="ARBA" id="ARBA00006402"/>
    </source>
</evidence>
<dbReference type="GO" id="GO:0005524">
    <property type="term" value="F:ATP binding"/>
    <property type="evidence" value="ECO:0007669"/>
    <property type="project" value="UniProtKB-KW"/>
</dbReference>
<evidence type="ECO:0000313" key="13">
    <source>
        <dbReference type="EMBL" id="MFD2549686.1"/>
    </source>
</evidence>
<keyword evidence="10" id="KW-0175">Coiled coil</keyword>
<keyword evidence="4" id="KW-0600">Photoreceptor protein</keyword>
<name>A0ABW5KL41_9SPHI</name>
<dbReference type="Proteomes" id="UP001597545">
    <property type="component" value="Unassembled WGS sequence"/>
</dbReference>
<keyword evidence="13" id="KW-0547">Nucleotide-binding</keyword>
<dbReference type="SUPFAM" id="SSF47384">
    <property type="entry name" value="Homodimeric domain of signal transducing histidine kinase"/>
    <property type="match status" value="1"/>
</dbReference>
<evidence type="ECO:0000256" key="8">
    <source>
        <dbReference type="ARBA" id="ARBA00022991"/>
    </source>
</evidence>
<comment type="catalytic activity">
    <reaction evidence="1">
        <text>ATP + protein L-histidine = ADP + protein N-phospho-L-histidine.</text>
        <dbReference type="EC" id="2.7.13.3"/>
    </reaction>
</comment>
<dbReference type="Gene3D" id="3.30.565.10">
    <property type="entry name" value="Histidine kinase-like ATPase, C-terminal domain"/>
    <property type="match status" value="1"/>
</dbReference>
<evidence type="ECO:0000256" key="9">
    <source>
        <dbReference type="ARBA" id="ARBA00023170"/>
    </source>
</evidence>
<evidence type="ECO:0000256" key="3">
    <source>
        <dbReference type="ARBA" id="ARBA00012438"/>
    </source>
</evidence>
<dbReference type="SUPFAM" id="SSF55785">
    <property type="entry name" value="PYP-like sensor domain (PAS domain)"/>
    <property type="match status" value="1"/>
</dbReference>
<keyword evidence="14" id="KW-1185">Reference proteome</keyword>
<dbReference type="InterPro" id="IPR050351">
    <property type="entry name" value="BphY/WalK/GraS-like"/>
</dbReference>
<evidence type="ECO:0000259" key="11">
    <source>
        <dbReference type="PROSITE" id="PS50046"/>
    </source>
</evidence>
<evidence type="ECO:0000259" key="12">
    <source>
        <dbReference type="PROSITE" id="PS50109"/>
    </source>
</evidence>
<dbReference type="Pfam" id="PF00512">
    <property type="entry name" value="HisKA"/>
    <property type="match status" value="1"/>
</dbReference>
<evidence type="ECO:0000256" key="5">
    <source>
        <dbReference type="ARBA" id="ARBA00022606"/>
    </source>
</evidence>
<gene>
    <name evidence="13" type="ORF">ACFSR5_18725</name>
</gene>
<dbReference type="Pfam" id="PF02518">
    <property type="entry name" value="HATPase_c"/>
    <property type="match status" value="1"/>
</dbReference>
<dbReference type="Pfam" id="PF08446">
    <property type="entry name" value="PAS_2"/>
    <property type="match status" value="1"/>
</dbReference>
<dbReference type="Gene3D" id="1.10.287.130">
    <property type="match status" value="1"/>
</dbReference>
<dbReference type="CDD" id="cd00082">
    <property type="entry name" value="HisKA"/>
    <property type="match status" value="1"/>
</dbReference>
<organism evidence="13 14">
    <name type="scientific">Sphingobacterium suaedae</name>
    <dbReference type="NCBI Taxonomy" id="1686402"/>
    <lineage>
        <taxon>Bacteria</taxon>
        <taxon>Pseudomonadati</taxon>
        <taxon>Bacteroidota</taxon>
        <taxon>Sphingobacteriia</taxon>
        <taxon>Sphingobacteriales</taxon>
        <taxon>Sphingobacteriaceae</taxon>
        <taxon>Sphingobacterium</taxon>
    </lineage>
</organism>
<dbReference type="Gene3D" id="3.30.450.270">
    <property type="match status" value="1"/>
</dbReference>
<evidence type="ECO:0000256" key="1">
    <source>
        <dbReference type="ARBA" id="ARBA00000085"/>
    </source>
</evidence>
<dbReference type="InterPro" id="IPR043150">
    <property type="entry name" value="Phytochrome_PHY_sf"/>
</dbReference>
<keyword evidence="6" id="KW-0808">Transferase</keyword>
<keyword evidence="13" id="KW-0067">ATP-binding</keyword>
<dbReference type="Gene3D" id="3.30.450.20">
    <property type="entry name" value="PAS domain"/>
    <property type="match status" value="1"/>
</dbReference>
<dbReference type="InterPro" id="IPR036097">
    <property type="entry name" value="HisK_dim/P_sf"/>
</dbReference>
<feature type="domain" description="Histidine kinase" evidence="12">
    <location>
        <begin position="518"/>
        <end position="731"/>
    </location>
</feature>
<dbReference type="EC" id="2.7.13.3" evidence="3"/>
<dbReference type="Gene3D" id="3.30.450.40">
    <property type="match status" value="1"/>
</dbReference>
<dbReference type="PROSITE" id="PS50109">
    <property type="entry name" value="HIS_KIN"/>
    <property type="match status" value="1"/>
</dbReference>
<dbReference type="InterPro" id="IPR036890">
    <property type="entry name" value="HATPase_C_sf"/>
</dbReference>
<evidence type="ECO:0000313" key="14">
    <source>
        <dbReference type="Proteomes" id="UP001597545"/>
    </source>
</evidence>
<dbReference type="PANTHER" id="PTHR42878:SF15">
    <property type="entry name" value="BACTERIOPHYTOCHROME"/>
    <property type="match status" value="1"/>
</dbReference>
<dbReference type="PRINTS" id="PR01033">
    <property type="entry name" value="PHYTOCHROME"/>
</dbReference>
<feature type="coiled-coil region" evidence="10">
    <location>
        <begin position="491"/>
        <end position="518"/>
    </location>
</feature>
<feature type="domain" description="Phytochrome chromophore attachment site" evidence="11">
    <location>
        <begin position="139"/>
        <end position="290"/>
    </location>
</feature>
<keyword evidence="5" id="KW-0716">Sensory transduction</keyword>
<keyword evidence="7" id="KW-0418">Kinase</keyword>
<dbReference type="Pfam" id="PF00360">
    <property type="entry name" value="PHY"/>
    <property type="match status" value="1"/>
</dbReference>
<dbReference type="SMART" id="SM00387">
    <property type="entry name" value="HATPase_c"/>
    <property type="match status" value="1"/>
</dbReference>
<dbReference type="RefSeq" id="WP_380906006.1">
    <property type="nucleotide sequence ID" value="NZ_JBHUEG010000019.1"/>
</dbReference>
<reference evidence="14" key="1">
    <citation type="journal article" date="2019" name="Int. J. Syst. Evol. Microbiol.">
        <title>The Global Catalogue of Microorganisms (GCM) 10K type strain sequencing project: providing services to taxonomists for standard genome sequencing and annotation.</title>
        <authorList>
            <consortium name="The Broad Institute Genomics Platform"/>
            <consortium name="The Broad Institute Genome Sequencing Center for Infectious Disease"/>
            <person name="Wu L."/>
            <person name="Ma J."/>
        </authorList>
    </citation>
    <scope>NUCLEOTIDE SEQUENCE [LARGE SCALE GENOMIC DNA]</scope>
    <source>
        <strain evidence="14">KCTC 42662</strain>
    </source>
</reference>
<dbReference type="InterPro" id="IPR013654">
    <property type="entry name" value="PAS_2"/>
</dbReference>
<dbReference type="InterPro" id="IPR003018">
    <property type="entry name" value="GAF"/>
</dbReference>
<dbReference type="SUPFAM" id="SSF55874">
    <property type="entry name" value="ATPase domain of HSP90 chaperone/DNA topoisomerase II/histidine kinase"/>
    <property type="match status" value="1"/>
</dbReference>
<keyword evidence="9" id="KW-0675">Receptor</keyword>
<evidence type="ECO:0000256" key="6">
    <source>
        <dbReference type="ARBA" id="ARBA00022679"/>
    </source>
</evidence>
<dbReference type="InterPro" id="IPR013515">
    <property type="entry name" value="Phytochrome_cen-reg"/>
</dbReference>
<dbReference type="InterPro" id="IPR035965">
    <property type="entry name" value="PAS-like_dom_sf"/>
</dbReference>
<sequence length="744" mass="84985">MAATEILCEDEPIHLIGRIQQFGKLIVLSQDLHIVGISSNCQQWLSPSIEQFLGRSIFDFVKHCSPTDSVPVTELVQRYVESTETKEILETNFQDKFVTVRIYRQDDYIYLEFEEKNAVLPQILNFSSYSKRINRAGIELWEALCTNIREITKYDRVMIYQFLEDESGQVIAESKIPDASSYHGFRFPEFDIPKQARALYVKHHARQTSDIHAETYPILGKKQLEFDLSGCNLRALSPVHLQYLENAGARSSLSFSIIIEDKLWGLVACQHSQERHVDHMERTLCLFLTEFTANRHLTLVKERALEFSKRVAALELKIKENILLNNNVFQALSTTLPDLLELVEADGAAIVHPDRTVVFKTKLHSKLVNELHTYVSAITHKQAVYQNHQFNQEHGDAFGFSIPFAGFCRIDMDASQTFSVYVFRNEVVIEEEWAGRPEKIMRYDDTRQVYTPSPRQSFQAWKQSVYGTCIPWNSMEINALEQVRQVVRDSLLQRSDELTKLNEELIQLNNALDAYSYTVTHDLRNPLASIKLMAQFLQQKLGSEHPIVLKGTDNILDAVSNMEGMMNKILEFSRAKVYQYTPEWVDMSRILADIVQSCSHRYQVTPDSIQMGNPLPVFGEKTLLYQLFSNLVSNAVKYSSKAEKPQIRIDSFIEDGAVIYVIADNGIGIHPNELSQIYEVFKRLSNSVDFEGAGVGMAIVKRIVERLEAQIDVSSTLGVGTSIYLSFPNADIPEELLQLSSYSE</sequence>
<protein>
    <recommendedName>
        <fullName evidence="3">histidine kinase</fullName>
        <ecNumber evidence="3">2.7.13.3</ecNumber>
    </recommendedName>
</protein>
<dbReference type="InterPro" id="IPR001294">
    <property type="entry name" value="Phytochrome"/>
</dbReference>
<dbReference type="PROSITE" id="PS50046">
    <property type="entry name" value="PHYTOCHROME_2"/>
    <property type="match status" value="1"/>
</dbReference>
<dbReference type="EMBL" id="JBHULR010000020">
    <property type="protein sequence ID" value="MFD2549686.1"/>
    <property type="molecule type" value="Genomic_DNA"/>
</dbReference>
<dbReference type="Pfam" id="PF01590">
    <property type="entry name" value="GAF"/>
    <property type="match status" value="1"/>
</dbReference>
<evidence type="ECO:0000256" key="7">
    <source>
        <dbReference type="ARBA" id="ARBA00022777"/>
    </source>
</evidence>
<dbReference type="InterPro" id="IPR003594">
    <property type="entry name" value="HATPase_dom"/>
</dbReference>
<accession>A0ABW5KL41</accession>
<dbReference type="InterPro" id="IPR003661">
    <property type="entry name" value="HisK_dim/P_dom"/>
</dbReference>
<dbReference type="SMART" id="SM00065">
    <property type="entry name" value="GAF"/>
    <property type="match status" value="1"/>
</dbReference>
<keyword evidence="8" id="KW-0157">Chromophore</keyword>
<comment type="caution">
    <text evidence="13">The sequence shown here is derived from an EMBL/GenBank/DDBJ whole genome shotgun (WGS) entry which is preliminary data.</text>
</comment>
<evidence type="ECO:0000256" key="4">
    <source>
        <dbReference type="ARBA" id="ARBA00022543"/>
    </source>
</evidence>
<dbReference type="SMART" id="SM00388">
    <property type="entry name" value="HisKA"/>
    <property type="match status" value="1"/>
</dbReference>
<dbReference type="SUPFAM" id="SSF55781">
    <property type="entry name" value="GAF domain-like"/>
    <property type="match status" value="2"/>
</dbReference>
<evidence type="ECO:0000256" key="10">
    <source>
        <dbReference type="SAM" id="Coils"/>
    </source>
</evidence>
<dbReference type="InterPro" id="IPR005467">
    <property type="entry name" value="His_kinase_dom"/>
</dbReference>
<dbReference type="PANTHER" id="PTHR42878">
    <property type="entry name" value="TWO-COMPONENT HISTIDINE KINASE"/>
    <property type="match status" value="1"/>
</dbReference>
<proteinExistence type="inferred from homology"/>
<dbReference type="InterPro" id="IPR029016">
    <property type="entry name" value="GAF-like_dom_sf"/>
</dbReference>
<comment type="similarity">
    <text evidence="2">In the N-terminal section; belongs to the phytochrome family.</text>
</comment>
<dbReference type="InterPro" id="IPR016132">
    <property type="entry name" value="Phyto_chromo_attachment"/>
</dbReference>